<reference evidence="1 2" key="1">
    <citation type="journal article" date="2022" name="Hortic Res">
        <title>A haplotype resolved chromosomal level avocado genome allows analysis of novel avocado genes.</title>
        <authorList>
            <person name="Nath O."/>
            <person name="Fletcher S.J."/>
            <person name="Hayward A."/>
            <person name="Shaw L.M."/>
            <person name="Masouleh A.K."/>
            <person name="Furtado A."/>
            <person name="Henry R.J."/>
            <person name="Mitter N."/>
        </authorList>
    </citation>
    <scope>NUCLEOTIDE SEQUENCE [LARGE SCALE GENOMIC DNA]</scope>
    <source>
        <strain evidence="2">cv. Hass</strain>
    </source>
</reference>
<accession>A0ACC2MK71</accession>
<comment type="caution">
    <text evidence="1">The sequence shown here is derived from an EMBL/GenBank/DDBJ whole genome shotgun (WGS) entry which is preliminary data.</text>
</comment>
<keyword evidence="2" id="KW-1185">Reference proteome</keyword>
<gene>
    <name evidence="1" type="ORF">MRB53_007914</name>
</gene>
<evidence type="ECO:0000313" key="2">
    <source>
        <dbReference type="Proteomes" id="UP001234297"/>
    </source>
</evidence>
<proteinExistence type="predicted"/>
<dbReference type="EMBL" id="CM056810">
    <property type="protein sequence ID" value="KAJ8646166.1"/>
    <property type="molecule type" value="Genomic_DNA"/>
</dbReference>
<evidence type="ECO:0000313" key="1">
    <source>
        <dbReference type="EMBL" id="KAJ8646166.1"/>
    </source>
</evidence>
<organism evidence="1 2">
    <name type="scientific">Persea americana</name>
    <name type="common">Avocado</name>
    <dbReference type="NCBI Taxonomy" id="3435"/>
    <lineage>
        <taxon>Eukaryota</taxon>
        <taxon>Viridiplantae</taxon>
        <taxon>Streptophyta</taxon>
        <taxon>Embryophyta</taxon>
        <taxon>Tracheophyta</taxon>
        <taxon>Spermatophyta</taxon>
        <taxon>Magnoliopsida</taxon>
        <taxon>Magnoliidae</taxon>
        <taxon>Laurales</taxon>
        <taxon>Lauraceae</taxon>
        <taxon>Persea</taxon>
    </lineage>
</organism>
<sequence length="132" mass="15010">MVMSNDTKFWLDPWFPCGRLKDSIGVRAINDLALWRDLKLSHFSANGDWSTPLCNARQLRNIFSVLNSMPQANVDSDDEIIGSFSDEGKFKLKFTDAVPNPHLTPWCSLIWFNGNILEHSICVWIAIQNGLN</sequence>
<protein>
    <submittedName>
        <fullName evidence="1">Uncharacterized protein</fullName>
    </submittedName>
</protein>
<name>A0ACC2MK71_PERAE</name>
<dbReference type="Proteomes" id="UP001234297">
    <property type="component" value="Chromosome 2"/>
</dbReference>